<dbReference type="RefSeq" id="WP_236862490.1">
    <property type="nucleotide sequence ID" value="NZ_BAABAZ010000006.1"/>
</dbReference>
<dbReference type="Pfam" id="PF00753">
    <property type="entry name" value="Lactamase_B"/>
    <property type="match status" value="1"/>
</dbReference>
<dbReference type="SMART" id="SM00849">
    <property type="entry name" value="Lactamase_B"/>
    <property type="match status" value="1"/>
</dbReference>
<keyword evidence="3" id="KW-1185">Reference proteome</keyword>
<dbReference type="Proteomes" id="UP001501586">
    <property type="component" value="Unassembled WGS sequence"/>
</dbReference>
<sequence length="247" mass="26319">MLHRDVAPGIHLITRHSVNCYLIEGDDGLTLVDAGLPDFWRPIGVAIRELGHSPEDLKALVLTHAHFDHVGVARRLVDRLGLPVYAHAKEHFLARHPYRYAHEKPIALYPIRHPRALPILAGVLSGGAFAVRGTDPGEPLLPGRPIPVPGDPQVLLTDGHTYGHCALHLPERDAVITGDALVTLDPYTGRTGPRIVAGAATADSVQALKSLDAIAATNARHLLPGHGEPWHTGAAVAVGMAREAGPA</sequence>
<evidence type="ECO:0000259" key="1">
    <source>
        <dbReference type="SMART" id="SM00849"/>
    </source>
</evidence>
<accession>A0ABP8EL59</accession>
<reference evidence="3" key="1">
    <citation type="journal article" date="2019" name="Int. J. Syst. Evol. Microbiol.">
        <title>The Global Catalogue of Microorganisms (GCM) 10K type strain sequencing project: providing services to taxonomists for standard genome sequencing and annotation.</title>
        <authorList>
            <consortium name="The Broad Institute Genomics Platform"/>
            <consortium name="The Broad Institute Genome Sequencing Center for Infectious Disease"/>
            <person name="Wu L."/>
            <person name="Ma J."/>
        </authorList>
    </citation>
    <scope>NUCLEOTIDE SEQUENCE [LARGE SCALE GENOMIC DNA]</scope>
    <source>
        <strain evidence="3">JCM 17458</strain>
    </source>
</reference>
<name>A0ABP8EL59_9MICO</name>
<comment type="caution">
    <text evidence="2">The sequence shown here is derived from an EMBL/GenBank/DDBJ whole genome shotgun (WGS) entry which is preliminary data.</text>
</comment>
<evidence type="ECO:0000313" key="2">
    <source>
        <dbReference type="EMBL" id="GAA4284512.1"/>
    </source>
</evidence>
<proteinExistence type="predicted"/>
<feature type="domain" description="Metallo-beta-lactamase" evidence="1">
    <location>
        <begin position="17"/>
        <end position="226"/>
    </location>
</feature>
<dbReference type="PANTHER" id="PTHR42951:SF14">
    <property type="entry name" value="METALLO-BETA-LACTAMASE SUPERFAMILY PROTEIN"/>
    <property type="match status" value="1"/>
</dbReference>
<dbReference type="InterPro" id="IPR036866">
    <property type="entry name" value="RibonucZ/Hydroxyglut_hydro"/>
</dbReference>
<dbReference type="PANTHER" id="PTHR42951">
    <property type="entry name" value="METALLO-BETA-LACTAMASE DOMAIN-CONTAINING"/>
    <property type="match status" value="1"/>
</dbReference>
<protein>
    <submittedName>
        <fullName evidence="2">MBL fold metallo-hydrolase</fullName>
    </submittedName>
</protein>
<dbReference type="EMBL" id="BAABAZ010000006">
    <property type="protein sequence ID" value="GAA4284512.1"/>
    <property type="molecule type" value="Genomic_DNA"/>
</dbReference>
<organism evidence="2 3">
    <name type="scientific">Brevibacterium daeguense</name>
    <dbReference type="NCBI Taxonomy" id="909936"/>
    <lineage>
        <taxon>Bacteria</taxon>
        <taxon>Bacillati</taxon>
        <taxon>Actinomycetota</taxon>
        <taxon>Actinomycetes</taxon>
        <taxon>Micrococcales</taxon>
        <taxon>Brevibacteriaceae</taxon>
        <taxon>Brevibacterium</taxon>
    </lineage>
</organism>
<evidence type="ECO:0000313" key="3">
    <source>
        <dbReference type="Proteomes" id="UP001501586"/>
    </source>
</evidence>
<dbReference type="InterPro" id="IPR001279">
    <property type="entry name" value="Metallo-B-lactamas"/>
</dbReference>
<dbReference type="CDD" id="cd07721">
    <property type="entry name" value="yflN-like_MBL-fold"/>
    <property type="match status" value="1"/>
</dbReference>
<gene>
    <name evidence="2" type="ORF">GCM10022261_20430</name>
</gene>
<dbReference type="Gene3D" id="3.60.15.10">
    <property type="entry name" value="Ribonuclease Z/Hydroxyacylglutathione hydrolase-like"/>
    <property type="match status" value="1"/>
</dbReference>
<dbReference type="InterPro" id="IPR050855">
    <property type="entry name" value="NDM-1-like"/>
</dbReference>
<dbReference type="SUPFAM" id="SSF56281">
    <property type="entry name" value="Metallo-hydrolase/oxidoreductase"/>
    <property type="match status" value="1"/>
</dbReference>